<dbReference type="GO" id="GO:0040003">
    <property type="term" value="P:chitin-based cuticle development"/>
    <property type="evidence" value="ECO:0007669"/>
    <property type="project" value="TreeGrafter"/>
</dbReference>
<dbReference type="PANTHER" id="PTHR31927:SF2">
    <property type="entry name" value="FI07246P-RELATED"/>
    <property type="match status" value="1"/>
</dbReference>
<evidence type="ECO:0000313" key="3">
    <source>
        <dbReference type="Proteomes" id="UP000008744"/>
    </source>
</evidence>
<feature type="non-terminal residue" evidence="2">
    <location>
        <position position="1"/>
    </location>
</feature>
<dbReference type="EMBL" id="CH700726">
    <property type="protein sequence ID" value="EDW26104.1"/>
    <property type="molecule type" value="Genomic_DNA"/>
</dbReference>
<proteinExistence type="predicted"/>
<sequence length="76" mass="8353">ADIGKLAQGLQTEKQSQSSKPEVQFFKYRTPEDAVRAQQLIQQQFDALGGSSRNSNERCGSPASNKLISTRNQRAG</sequence>
<dbReference type="PhylomeDB" id="B4ISK6"/>
<dbReference type="PANTHER" id="PTHR31927">
    <property type="entry name" value="FI07246P-RELATED-RELATED"/>
    <property type="match status" value="1"/>
</dbReference>
<dbReference type="HOGENOM" id="CLU_2661557_0_0_1"/>
<keyword evidence="3" id="KW-1185">Reference proteome</keyword>
<dbReference type="GO" id="GO:0062129">
    <property type="term" value="C:chitin-based extracellular matrix"/>
    <property type="evidence" value="ECO:0007669"/>
    <property type="project" value="TreeGrafter"/>
</dbReference>
<gene>
    <name evidence="2" type="primary">Dper\GL25358</name>
    <name evidence="2" type="ORF">Dper_GL25358</name>
</gene>
<dbReference type="AlphaFoldDB" id="B4ISK6"/>
<dbReference type="GO" id="GO:0008010">
    <property type="term" value="F:structural constituent of chitin-based larval cuticle"/>
    <property type="evidence" value="ECO:0007669"/>
    <property type="project" value="TreeGrafter"/>
</dbReference>
<evidence type="ECO:0000256" key="1">
    <source>
        <dbReference type="SAM" id="MobiDB-lite"/>
    </source>
</evidence>
<name>B4ISK6_DROPE</name>
<accession>B4ISK6</accession>
<protein>
    <submittedName>
        <fullName evidence="2">GL25358</fullName>
    </submittedName>
</protein>
<reference evidence="2 3" key="1">
    <citation type="journal article" date="2007" name="Nature">
        <title>Evolution of genes and genomes on the Drosophila phylogeny.</title>
        <authorList>
            <consortium name="Drosophila 12 Genomes Consortium"/>
            <person name="Clark A.G."/>
            <person name="Eisen M.B."/>
            <person name="Smith D.R."/>
            <person name="Bergman C.M."/>
            <person name="Oliver B."/>
            <person name="Markow T.A."/>
            <person name="Kaufman T.C."/>
            <person name="Kellis M."/>
            <person name="Gelbart W."/>
            <person name="Iyer V.N."/>
            <person name="Pollard D.A."/>
            <person name="Sackton T.B."/>
            <person name="Larracuente A.M."/>
            <person name="Singh N.D."/>
            <person name="Abad J.P."/>
            <person name="Abt D.N."/>
            <person name="Adryan B."/>
            <person name="Aguade M."/>
            <person name="Akashi H."/>
            <person name="Anderson W.W."/>
            <person name="Aquadro C.F."/>
            <person name="Ardell D.H."/>
            <person name="Arguello R."/>
            <person name="Artieri C.G."/>
            <person name="Barbash D.A."/>
            <person name="Barker D."/>
            <person name="Barsanti P."/>
            <person name="Batterham P."/>
            <person name="Batzoglou S."/>
            <person name="Begun D."/>
            <person name="Bhutkar A."/>
            <person name="Blanco E."/>
            <person name="Bosak S.A."/>
            <person name="Bradley R.K."/>
            <person name="Brand A.D."/>
            <person name="Brent M.R."/>
            <person name="Brooks A.N."/>
            <person name="Brown R.H."/>
            <person name="Butlin R.K."/>
            <person name="Caggese C."/>
            <person name="Calvi B.R."/>
            <person name="Bernardo de Carvalho A."/>
            <person name="Caspi A."/>
            <person name="Castrezana S."/>
            <person name="Celniker S.E."/>
            <person name="Chang J.L."/>
            <person name="Chapple C."/>
            <person name="Chatterji S."/>
            <person name="Chinwalla A."/>
            <person name="Civetta A."/>
            <person name="Clifton S.W."/>
            <person name="Comeron J.M."/>
            <person name="Costello J.C."/>
            <person name="Coyne J.A."/>
            <person name="Daub J."/>
            <person name="David R.G."/>
            <person name="Delcher A.L."/>
            <person name="Delehaunty K."/>
            <person name="Do C.B."/>
            <person name="Ebling H."/>
            <person name="Edwards K."/>
            <person name="Eickbush T."/>
            <person name="Evans J.D."/>
            <person name="Filipski A."/>
            <person name="Findeiss S."/>
            <person name="Freyhult E."/>
            <person name="Fulton L."/>
            <person name="Fulton R."/>
            <person name="Garcia A.C."/>
            <person name="Gardiner A."/>
            <person name="Garfield D.A."/>
            <person name="Garvin B.E."/>
            <person name="Gibson G."/>
            <person name="Gilbert D."/>
            <person name="Gnerre S."/>
            <person name="Godfrey J."/>
            <person name="Good R."/>
            <person name="Gotea V."/>
            <person name="Gravely B."/>
            <person name="Greenberg A.J."/>
            <person name="Griffiths-Jones S."/>
            <person name="Gross S."/>
            <person name="Guigo R."/>
            <person name="Gustafson E.A."/>
            <person name="Haerty W."/>
            <person name="Hahn M.W."/>
            <person name="Halligan D.L."/>
            <person name="Halpern A.L."/>
            <person name="Halter G.M."/>
            <person name="Han M.V."/>
            <person name="Heger A."/>
            <person name="Hillier L."/>
            <person name="Hinrichs A.S."/>
            <person name="Holmes I."/>
            <person name="Hoskins R.A."/>
            <person name="Hubisz M.J."/>
            <person name="Hultmark D."/>
            <person name="Huntley M.A."/>
            <person name="Jaffe D.B."/>
            <person name="Jagadeeshan S."/>
            <person name="Jeck W.R."/>
            <person name="Johnson J."/>
            <person name="Jones C.D."/>
            <person name="Jordan W.C."/>
            <person name="Karpen G.H."/>
            <person name="Kataoka E."/>
            <person name="Keightley P.D."/>
            <person name="Kheradpour P."/>
            <person name="Kirkness E.F."/>
            <person name="Koerich L.B."/>
            <person name="Kristiansen K."/>
            <person name="Kudrna D."/>
            <person name="Kulathinal R.J."/>
            <person name="Kumar S."/>
            <person name="Kwok R."/>
            <person name="Lander E."/>
            <person name="Langley C.H."/>
            <person name="Lapoint R."/>
            <person name="Lazzaro B.P."/>
            <person name="Lee S.J."/>
            <person name="Levesque L."/>
            <person name="Li R."/>
            <person name="Lin C.F."/>
            <person name="Lin M.F."/>
            <person name="Lindblad-Toh K."/>
            <person name="Llopart A."/>
            <person name="Long M."/>
            <person name="Low L."/>
            <person name="Lozovsky E."/>
            <person name="Lu J."/>
            <person name="Luo M."/>
            <person name="Machado C.A."/>
            <person name="Makalowski W."/>
            <person name="Marzo M."/>
            <person name="Matsuda M."/>
            <person name="Matzkin L."/>
            <person name="McAllister B."/>
            <person name="McBride C.S."/>
            <person name="McKernan B."/>
            <person name="McKernan K."/>
            <person name="Mendez-Lago M."/>
            <person name="Minx P."/>
            <person name="Mollenhauer M.U."/>
            <person name="Montooth K."/>
            <person name="Mount S.M."/>
            <person name="Mu X."/>
            <person name="Myers E."/>
            <person name="Negre B."/>
            <person name="Newfeld S."/>
            <person name="Nielsen R."/>
            <person name="Noor M.A."/>
            <person name="O'Grady P."/>
            <person name="Pachter L."/>
            <person name="Papaceit M."/>
            <person name="Parisi M.J."/>
            <person name="Parisi M."/>
            <person name="Parts L."/>
            <person name="Pedersen J.S."/>
            <person name="Pesole G."/>
            <person name="Phillippy A.M."/>
            <person name="Ponting C.P."/>
            <person name="Pop M."/>
            <person name="Porcelli D."/>
            <person name="Powell J.R."/>
            <person name="Prohaska S."/>
            <person name="Pruitt K."/>
            <person name="Puig M."/>
            <person name="Quesneville H."/>
            <person name="Ram K.R."/>
            <person name="Rand D."/>
            <person name="Rasmussen M.D."/>
            <person name="Reed L.K."/>
            <person name="Reenan R."/>
            <person name="Reily A."/>
            <person name="Remington K.A."/>
            <person name="Rieger T.T."/>
            <person name="Ritchie M.G."/>
            <person name="Robin C."/>
            <person name="Rogers Y.H."/>
            <person name="Rohde C."/>
            <person name="Rozas J."/>
            <person name="Rubenfield M.J."/>
            <person name="Ruiz A."/>
            <person name="Russo S."/>
            <person name="Salzberg S.L."/>
            <person name="Sanchez-Gracia A."/>
            <person name="Saranga D.J."/>
            <person name="Sato H."/>
            <person name="Schaeffer S.W."/>
            <person name="Schatz M.C."/>
            <person name="Schlenke T."/>
            <person name="Schwartz R."/>
            <person name="Segarra C."/>
            <person name="Singh R.S."/>
            <person name="Sirot L."/>
            <person name="Sirota M."/>
            <person name="Sisneros N.B."/>
            <person name="Smith C.D."/>
            <person name="Smith T.F."/>
            <person name="Spieth J."/>
            <person name="Stage D.E."/>
            <person name="Stark A."/>
            <person name="Stephan W."/>
            <person name="Strausberg R.L."/>
            <person name="Strempel S."/>
            <person name="Sturgill D."/>
            <person name="Sutton G."/>
            <person name="Sutton G.G."/>
            <person name="Tao W."/>
            <person name="Teichmann S."/>
            <person name="Tobari Y.N."/>
            <person name="Tomimura Y."/>
            <person name="Tsolas J.M."/>
            <person name="Valente V.L."/>
            <person name="Venter E."/>
            <person name="Venter J.C."/>
            <person name="Vicario S."/>
            <person name="Vieira F.G."/>
            <person name="Vilella A.J."/>
            <person name="Villasante A."/>
            <person name="Walenz B."/>
            <person name="Wang J."/>
            <person name="Wasserman M."/>
            <person name="Watts T."/>
            <person name="Wilson D."/>
            <person name="Wilson R.K."/>
            <person name="Wing R.A."/>
            <person name="Wolfner M.F."/>
            <person name="Wong A."/>
            <person name="Wong G.K."/>
            <person name="Wu C.I."/>
            <person name="Wu G."/>
            <person name="Yamamoto D."/>
            <person name="Yang H.P."/>
            <person name="Yang S.P."/>
            <person name="Yorke J.A."/>
            <person name="Yoshida K."/>
            <person name="Zdobnov E."/>
            <person name="Zhang P."/>
            <person name="Zhang Y."/>
            <person name="Zimin A.V."/>
            <person name="Baldwin J."/>
            <person name="Abdouelleil A."/>
            <person name="Abdulkadir J."/>
            <person name="Abebe A."/>
            <person name="Abera B."/>
            <person name="Abreu J."/>
            <person name="Acer S.C."/>
            <person name="Aftuck L."/>
            <person name="Alexander A."/>
            <person name="An P."/>
            <person name="Anderson E."/>
            <person name="Anderson S."/>
            <person name="Arachi H."/>
            <person name="Azer M."/>
            <person name="Bachantsang P."/>
            <person name="Barry A."/>
            <person name="Bayul T."/>
            <person name="Berlin A."/>
            <person name="Bessette D."/>
            <person name="Bloom T."/>
            <person name="Blye J."/>
            <person name="Boguslavskiy L."/>
            <person name="Bonnet C."/>
            <person name="Boukhgalter B."/>
            <person name="Bourzgui I."/>
            <person name="Brown A."/>
            <person name="Cahill P."/>
            <person name="Channer S."/>
            <person name="Cheshatsang Y."/>
            <person name="Chuda L."/>
            <person name="Citroen M."/>
            <person name="Collymore A."/>
            <person name="Cooke P."/>
            <person name="Costello M."/>
            <person name="D'Aco K."/>
            <person name="Daza R."/>
            <person name="De Haan G."/>
            <person name="DeGray S."/>
            <person name="DeMaso C."/>
            <person name="Dhargay N."/>
            <person name="Dooley K."/>
            <person name="Dooley E."/>
            <person name="Doricent M."/>
            <person name="Dorje P."/>
            <person name="Dorjee K."/>
            <person name="Dupes A."/>
            <person name="Elong R."/>
            <person name="Falk J."/>
            <person name="Farina A."/>
            <person name="Faro S."/>
            <person name="Ferguson D."/>
            <person name="Fisher S."/>
            <person name="Foley C.D."/>
            <person name="Franke A."/>
            <person name="Friedrich D."/>
            <person name="Gadbois L."/>
            <person name="Gearin G."/>
            <person name="Gearin C.R."/>
            <person name="Giannoukos G."/>
            <person name="Goode T."/>
            <person name="Graham J."/>
            <person name="Grandbois E."/>
            <person name="Grewal S."/>
            <person name="Gyaltsen K."/>
            <person name="Hafez N."/>
            <person name="Hagos B."/>
            <person name="Hall J."/>
            <person name="Henson C."/>
            <person name="Hollinger A."/>
            <person name="Honan T."/>
            <person name="Huard M.D."/>
            <person name="Hughes L."/>
            <person name="Hurhula B."/>
            <person name="Husby M.E."/>
            <person name="Kamat A."/>
            <person name="Kanga B."/>
            <person name="Kashin S."/>
            <person name="Khazanovich D."/>
            <person name="Kisner P."/>
            <person name="Lance K."/>
            <person name="Lara M."/>
            <person name="Lee W."/>
            <person name="Lennon N."/>
            <person name="Letendre F."/>
            <person name="LeVine R."/>
            <person name="Lipovsky A."/>
            <person name="Liu X."/>
            <person name="Liu J."/>
            <person name="Liu S."/>
            <person name="Lokyitsang T."/>
            <person name="Lokyitsang Y."/>
            <person name="Lubonja R."/>
            <person name="Lui A."/>
            <person name="MacDonald P."/>
            <person name="Magnisalis V."/>
            <person name="Maru K."/>
            <person name="Matthews C."/>
            <person name="McCusker W."/>
            <person name="McDonough S."/>
            <person name="Mehta T."/>
            <person name="Meldrim J."/>
            <person name="Meneus L."/>
            <person name="Mihai O."/>
            <person name="Mihalev A."/>
            <person name="Mihova T."/>
            <person name="Mittelman R."/>
            <person name="Mlenga V."/>
            <person name="Montmayeur A."/>
            <person name="Mulrain L."/>
            <person name="Navidi A."/>
            <person name="Naylor J."/>
            <person name="Negash T."/>
            <person name="Nguyen T."/>
            <person name="Nguyen N."/>
            <person name="Nicol R."/>
            <person name="Norbu C."/>
            <person name="Norbu N."/>
            <person name="Novod N."/>
            <person name="O'Neill B."/>
            <person name="Osman S."/>
            <person name="Markiewicz E."/>
            <person name="Oyono O.L."/>
            <person name="Patti C."/>
            <person name="Phunkhang P."/>
            <person name="Pierre F."/>
            <person name="Priest M."/>
            <person name="Raghuraman S."/>
            <person name="Rege F."/>
            <person name="Reyes R."/>
            <person name="Rise C."/>
            <person name="Rogov P."/>
            <person name="Ross K."/>
            <person name="Ryan E."/>
            <person name="Settipalli S."/>
            <person name="Shea T."/>
            <person name="Sherpa N."/>
            <person name="Shi L."/>
            <person name="Shih D."/>
            <person name="Sparrow T."/>
            <person name="Spaulding J."/>
            <person name="Stalker J."/>
            <person name="Stange-Thomann N."/>
            <person name="Stavropoulos S."/>
            <person name="Stone C."/>
            <person name="Strader C."/>
            <person name="Tesfaye S."/>
            <person name="Thomson T."/>
            <person name="Thoulutsang Y."/>
            <person name="Thoulutsang D."/>
            <person name="Topham K."/>
            <person name="Topping I."/>
            <person name="Tsamla T."/>
            <person name="Vassiliev H."/>
            <person name="Vo A."/>
            <person name="Wangchuk T."/>
            <person name="Wangdi T."/>
            <person name="Weiand M."/>
            <person name="Wilkinson J."/>
            <person name="Wilson A."/>
            <person name="Yadav S."/>
            <person name="Young G."/>
            <person name="Yu Q."/>
            <person name="Zembek L."/>
            <person name="Zhong D."/>
            <person name="Zimmer A."/>
            <person name="Zwirko Z."/>
            <person name="Jaffe D.B."/>
            <person name="Alvarez P."/>
            <person name="Brockman W."/>
            <person name="Butler J."/>
            <person name="Chin C."/>
            <person name="Gnerre S."/>
            <person name="Grabherr M."/>
            <person name="Kleber M."/>
            <person name="Mauceli E."/>
            <person name="MacCallum I."/>
        </authorList>
    </citation>
    <scope>NUCLEOTIDE SEQUENCE [LARGE SCALE GENOMIC DNA]</scope>
    <source>
        <strain evidence="3">MSH-3 / Tucson 14011-0111.49</strain>
    </source>
</reference>
<feature type="region of interest" description="Disordered" evidence="1">
    <location>
        <begin position="47"/>
        <end position="76"/>
    </location>
</feature>
<evidence type="ECO:0000313" key="2">
    <source>
        <dbReference type="EMBL" id="EDW26104.1"/>
    </source>
</evidence>
<organism evidence="3">
    <name type="scientific">Drosophila persimilis</name>
    <name type="common">Fruit fly</name>
    <dbReference type="NCBI Taxonomy" id="7234"/>
    <lineage>
        <taxon>Eukaryota</taxon>
        <taxon>Metazoa</taxon>
        <taxon>Ecdysozoa</taxon>
        <taxon>Arthropoda</taxon>
        <taxon>Hexapoda</taxon>
        <taxon>Insecta</taxon>
        <taxon>Pterygota</taxon>
        <taxon>Neoptera</taxon>
        <taxon>Endopterygota</taxon>
        <taxon>Diptera</taxon>
        <taxon>Brachycera</taxon>
        <taxon>Muscomorpha</taxon>
        <taxon>Ephydroidea</taxon>
        <taxon>Drosophilidae</taxon>
        <taxon>Drosophila</taxon>
        <taxon>Sophophora</taxon>
    </lineage>
</organism>
<feature type="region of interest" description="Disordered" evidence="1">
    <location>
        <begin position="1"/>
        <end position="23"/>
    </location>
</feature>
<dbReference type="Proteomes" id="UP000008744">
    <property type="component" value="Unassembled WGS sequence"/>
</dbReference>
<feature type="compositionally biased region" description="Polar residues" evidence="1">
    <location>
        <begin position="9"/>
        <end position="21"/>
    </location>
</feature>